<proteinExistence type="predicted"/>
<keyword evidence="2" id="KW-1185">Reference proteome</keyword>
<protein>
    <submittedName>
        <fullName evidence="1">Uncharacterized protein</fullName>
    </submittedName>
</protein>
<dbReference type="EMBL" id="JAKKPZ010000032">
    <property type="protein sequence ID" value="KAI1709063.1"/>
    <property type="molecule type" value="Genomic_DNA"/>
</dbReference>
<gene>
    <name evidence="1" type="ORF">DdX_11461</name>
</gene>
<comment type="caution">
    <text evidence="1">The sequence shown here is derived from an EMBL/GenBank/DDBJ whole genome shotgun (WGS) entry which is preliminary data.</text>
</comment>
<accession>A0AAD4MZ69</accession>
<reference evidence="1" key="1">
    <citation type="submission" date="2022-01" db="EMBL/GenBank/DDBJ databases">
        <title>Genome Sequence Resource for Two Populations of Ditylenchus destructor, the Migratory Endoparasitic Phytonematode.</title>
        <authorList>
            <person name="Zhang H."/>
            <person name="Lin R."/>
            <person name="Xie B."/>
        </authorList>
    </citation>
    <scope>NUCLEOTIDE SEQUENCE</scope>
    <source>
        <strain evidence="1">BazhouSP</strain>
    </source>
</reference>
<dbReference type="Proteomes" id="UP001201812">
    <property type="component" value="Unassembled WGS sequence"/>
</dbReference>
<dbReference type="AlphaFoldDB" id="A0AAD4MZ69"/>
<sequence length="124" mass="14044">MSDLPAKKAKRCKNGAGKRAKRYNTRQYNSRTILEFAIQASKKLVKAEKIDASNGYASEGLFVVYESAPYKSYRGRLKCLYCTEHKKTPHGQDESCPFVDCECASCFCLRFMCSDMNQSNDNAQ</sequence>
<name>A0AAD4MZ69_9BILA</name>
<evidence type="ECO:0000313" key="2">
    <source>
        <dbReference type="Proteomes" id="UP001201812"/>
    </source>
</evidence>
<evidence type="ECO:0000313" key="1">
    <source>
        <dbReference type="EMBL" id="KAI1709063.1"/>
    </source>
</evidence>
<organism evidence="1 2">
    <name type="scientific">Ditylenchus destructor</name>
    <dbReference type="NCBI Taxonomy" id="166010"/>
    <lineage>
        <taxon>Eukaryota</taxon>
        <taxon>Metazoa</taxon>
        <taxon>Ecdysozoa</taxon>
        <taxon>Nematoda</taxon>
        <taxon>Chromadorea</taxon>
        <taxon>Rhabditida</taxon>
        <taxon>Tylenchina</taxon>
        <taxon>Tylenchomorpha</taxon>
        <taxon>Sphaerularioidea</taxon>
        <taxon>Anguinidae</taxon>
        <taxon>Anguininae</taxon>
        <taxon>Ditylenchus</taxon>
    </lineage>
</organism>